<reference evidence="2 3" key="1">
    <citation type="journal article" date="2016" name="Nat. Commun.">
        <title>Extremotolerant tardigrade genome and improved radiotolerance of human cultured cells by tardigrade-unique protein.</title>
        <authorList>
            <person name="Hashimoto T."/>
            <person name="Horikawa D.D."/>
            <person name="Saito Y."/>
            <person name="Kuwahara H."/>
            <person name="Kozuka-Hata H."/>
            <person name="Shin-I T."/>
            <person name="Minakuchi Y."/>
            <person name="Ohishi K."/>
            <person name="Motoyama A."/>
            <person name="Aizu T."/>
            <person name="Enomoto A."/>
            <person name="Kondo K."/>
            <person name="Tanaka S."/>
            <person name="Hara Y."/>
            <person name="Koshikawa S."/>
            <person name="Sagara H."/>
            <person name="Miura T."/>
            <person name="Yokobori S."/>
            <person name="Miyagawa K."/>
            <person name="Suzuki Y."/>
            <person name="Kubo T."/>
            <person name="Oyama M."/>
            <person name="Kohara Y."/>
            <person name="Fujiyama A."/>
            <person name="Arakawa K."/>
            <person name="Katayama T."/>
            <person name="Toyoda A."/>
            <person name="Kunieda T."/>
        </authorList>
    </citation>
    <scope>NUCLEOTIDE SEQUENCE [LARGE SCALE GENOMIC DNA]</scope>
    <source>
        <strain evidence="2 3">YOKOZUNA-1</strain>
    </source>
</reference>
<keyword evidence="3" id="KW-1185">Reference proteome</keyword>
<evidence type="ECO:0000313" key="3">
    <source>
        <dbReference type="Proteomes" id="UP000186922"/>
    </source>
</evidence>
<protein>
    <submittedName>
        <fullName evidence="2">Uncharacterized protein</fullName>
    </submittedName>
</protein>
<feature type="region of interest" description="Disordered" evidence="1">
    <location>
        <begin position="41"/>
        <end position="68"/>
    </location>
</feature>
<accession>A0A1D1UDL4</accession>
<evidence type="ECO:0000256" key="1">
    <source>
        <dbReference type="SAM" id="MobiDB-lite"/>
    </source>
</evidence>
<feature type="region of interest" description="Disordered" evidence="1">
    <location>
        <begin position="119"/>
        <end position="138"/>
    </location>
</feature>
<comment type="caution">
    <text evidence="2">The sequence shown here is derived from an EMBL/GenBank/DDBJ whole genome shotgun (WGS) entry which is preliminary data.</text>
</comment>
<dbReference type="AlphaFoldDB" id="A0A1D1UDL4"/>
<organism evidence="2 3">
    <name type="scientific">Ramazzottius varieornatus</name>
    <name type="common">Water bear</name>
    <name type="synonym">Tardigrade</name>
    <dbReference type="NCBI Taxonomy" id="947166"/>
    <lineage>
        <taxon>Eukaryota</taxon>
        <taxon>Metazoa</taxon>
        <taxon>Ecdysozoa</taxon>
        <taxon>Tardigrada</taxon>
        <taxon>Eutardigrada</taxon>
        <taxon>Parachela</taxon>
        <taxon>Hypsibioidea</taxon>
        <taxon>Ramazzottiidae</taxon>
        <taxon>Ramazzottius</taxon>
    </lineage>
</organism>
<name>A0A1D1UDL4_RAMVA</name>
<gene>
    <name evidence="2" type="primary">RvY_00541-1</name>
    <name evidence="2" type="synonym">RvY_00541.1</name>
    <name evidence="2" type="ORF">RvY_00541</name>
</gene>
<proteinExistence type="predicted"/>
<evidence type="ECO:0000313" key="2">
    <source>
        <dbReference type="EMBL" id="GAU87736.1"/>
    </source>
</evidence>
<dbReference type="EMBL" id="BDGG01000001">
    <property type="protein sequence ID" value="GAU87736.1"/>
    <property type="molecule type" value="Genomic_DNA"/>
</dbReference>
<sequence>MQGKGSKEINALLTLCRGALTSRTANYTSALFDGPPLLSTPKTKNLRSHSPVPASASTATWKKPNVPSRTQPAAQCTLRHRHLCCKPEQCLMLPRPSILAIIIGTITTTPAQHAALRLTSDHSLMEEEKKKKNRQENL</sequence>
<dbReference type="Proteomes" id="UP000186922">
    <property type="component" value="Unassembled WGS sequence"/>
</dbReference>